<sequence length="530" mass="61093">MMEAVKENGNALQAASIPLQSDHEIVITAIRQNPLSLLYASKHMKQDEQVVLEAVSRNMKALAYASTDLQSNRSLLVKAFTSTLQKDFVISSNHLGVGRHASIQDEGDEEERKSNSIFSDASFLYEVIQHGTIEILQNEEFFSFRNDCDFMLQALRYNIKALKYASQSLRNDKDFMKNALSILMLKSQSTEGQKGPNESVSKLMLQIQCYYELKDAFDSNKQSKIDPSVVLKALQFDGLALQYTSKEMQNDMDMVMEAVKNFRYRCSCHSEENEQMHPLIYASSEMRNDHQVVMTSLEYGCTCSLQYASEALRSDKVFIMEQIKRYGASLMQFVSDSLWNDSQVIEIAIQAKGFCKMRKVSQEYLLSQSKEIILQKLKLVCKQPDSYHQVHLRKELFKFFPLTVDHPLLNDEELWFSALSFRSQILEMFPLRFFNHAPQKKVIESLKHNGSCLDRLPEKVKQKLNCKNMLLEIALLESGFSLLTTAKNDFERRMKHVYDGVVFPNSYFDENCFEVISEKSIFQLLNSHLH</sequence>
<dbReference type="AlphaFoldDB" id="A0AA88KE40"/>
<proteinExistence type="predicted"/>
<protein>
    <recommendedName>
        <fullName evidence="1">DUF4116 domain-containing protein</fullName>
    </recommendedName>
</protein>
<feature type="domain" description="DUF4116" evidence="1">
    <location>
        <begin position="147"/>
        <end position="181"/>
    </location>
</feature>
<evidence type="ECO:0000313" key="2">
    <source>
        <dbReference type="EMBL" id="KAG2375260.1"/>
    </source>
</evidence>
<organism evidence="2 3">
    <name type="scientific">Naegleria lovaniensis</name>
    <name type="common">Amoeba</name>
    <dbReference type="NCBI Taxonomy" id="51637"/>
    <lineage>
        <taxon>Eukaryota</taxon>
        <taxon>Discoba</taxon>
        <taxon>Heterolobosea</taxon>
        <taxon>Tetramitia</taxon>
        <taxon>Eutetramitia</taxon>
        <taxon>Vahlkampfiidae</taxon>
        <taxon>Naegleria</taxon>
    </lineage>
</organism>
<comment type="caution">
    <text evidence="2">The sequence shown here is derived from an EMBL/GenBank/DDBJ whole genome shotgun (WGS) entry which is preliminary data.</text>
</comment>
<feature type="domain" description="DUF4116" evidence="1">
    <location>
        <begin position="226"/>
        <end position="262"/>
    </location>
</feature>
<dbReference type="Proteomes" id="UP000816034">
    <property type="component" value="Unassembled WGS sequence"/>
</dbReference>
<evidence type="ECO:0000259" key="1">
    <source>
        <dbReference type="Pfam" id="PF13475"/>
    </source>
</evidence>
<evidence type="ECO:0000313" key="3">
    <source>
        <dbReference type="Proteomes" id="UP000816034"/>
    </source>
</evidence>
<keyword evidence="3" id="KW-1185">Reference proteome</keyword>
<name>A0AA88KE40_NAELO</name>
<reference evidence="2 3" key="1">
    <citation type="journal article" date="2018" name="BMC Genomics">
        <title>The genome of Naegleria lovaniensis, the basis for a comparative approach to unravel pathogenicity factors of the human pathogenic amoeba N. fowleri.</title>
        <authorList>
            <person name="Liechti N."/>
            <person name="Schurch N."/>
            <person name="Bruggmann R."/>
            <person name="Wittwer M."/>
        </authorList>
    </citation>
    <scope>NUCLEOTIDE SEQUENCE [LARGE SCALE GENOMIC DNA]</scope>
    <source>
        <strain evidence="2 3">ATCC 30569</strain>
    </source>
</reference>
<dbReference type="InterPro" id="IPR025197">
    <property type="entry name" value="DUF4116"/>
</dbReference>
<dbReference type="Pfam" id="PF13475">
    <property type="entry name" value="DUF4116"/>
    <property type="match status" value="3"/>
</dbReference>
<gene>
    <name evidence="2" type="ORF">C9374_009883</name>
</gene>
<dbReference type="RefSeq" id="XP_044544434.1">
    <property type="nucleotide sequence ID" value="XM_044700119.1"/>
</dbReference>
<dbReference type="EMBL" id="PYSW02000039">
    <property type="protein sequence ID" value="KAG2375260.1"/>
    <property type="molecule type" value="Genomic_DNA"/>
</dbReference>
<feature type="domain" description="DUF4116" evidence="1">
    <location>
        <begin position="24"/>
        <end position="70"/>
    </location>
</feature>
<accession>A0AA88KE40</accession>
<dbReference type="GeneID" id="68102337"/>